<dbReference type="KEGG" id="sfol:H3H32_08115"/>
<dbReference type="Proteomes" id="UP000515369">
    <property type="component" value="Chromosome"/>
</dbReference>
<dbReference type="Gene3D" id="3.10.450.50">
    <property type="match status" value="1"/>
</dbReference>
<dbReference type="InterPro" id="IPR032710">
    <property type="entry name" value="NTF2-like_dom_sf"/>
</dbReference>
<reference evidence="1 2" key="1">
    <citation type="submission" date="2020-07" db="EMBL/GenBank/DDBJ databases">
        <title>Spirosoma foliorum sp. nov., isolated from the leaves on the Nejang mountain Korea, Republic of.</title>
        <authorList>
            <person name="Ho H."/>
            <person name="Lee Y.-J."/>
            <person name="Nurcahyanto D.-A."/>
            <person name="Kim S.-G."/>
        </authorList>
    </citation>
    <scope>NUCLEOTIDE SEQUENCE [LARGE SCALE GENOMIC DNA]</scope>
    <source>
        <strain evidence="1 2">PL0136</strain>
    </source>
</reference>
<accession>A0A7G5H171</accession>
<dbReference type="AlphaFoldDB" id="A0A7G5H171"/>
<keyword evidence="2" id="KW-1185">Reference proteome</keyword>
<dbReference type="SUPFAM" id="SSF54427">
    <property type="entry name" value="NTF2-like"/>
    <property type="match status" value="1"/>
</dbReference>
<organism evidence="1 2">
    <name type="scientific">Spirosoma foliorum</name>
    <dbReference type="NCBI Taxonomy" id="2710596"/>
    <lineage>
        <taxon>Bacteria</taxon>
        <taxon>Pseudomonadati</taxon>
        <taxon>Bacteroidota</taxon>
        <taxon>Cytophagia</taxon>
        <taxon>Cytophagales</taxon>
        <taxon>Cytophagaceae</taxon>
        <taxon>Spirosoma</taxon>
    </lineage>
</organism>
<evidence type="ECO:0000313" key="1">
    <source>
        <dbReference type="EMBL" id="QMW04863.1"/>
    </source>
</evidence>
<name>A0A7G5H171_9BACT</name>
<dbReference type="EMBL" id="CP059732">
    <property type="protein sequence ID" value="QMW04863.1"/>
    <property type="molecule type" value="Genomic_DNA"/>
</dbReference>
<dbReference type="RefSeq" id="WP_182462215.1">
    <property type="nucleotide sequence ID" value="NZ_CP059732.1"/>
</dbReference>
<gene>
    <name evidence="1" type="ORF">H3H32_08115</name>
</gene>
<proteinExistence type="predicted"/>
<protein>
    <submittedName>
        <fullName evidence="1">Nuclear transport factor 2 family protein</fullName>
    </submittedName>
</protein>
<sequence length="155" mass="17736">MANPKQLIDIAYSVFADNNLSRILPVLDEKIVLYIAQYGPTGREYQGRSGFLAMMSELYTICEDLRVHSLIDFTPDDDQHPDSIITTGFFEGKLLIDNEPFSLPFVHTWYVKADRVVELRAFYWDSAQLFYRIQQGVNGPDFPSNGQHRSSNGTH</sequence>
<evidence type="ECO:0000313" key="2">
    <source>
        <dbReference type="Proteomes" id="UP000515369"/>
    </source>
</evidence>